<evidence type="ECO:0000256" key="1">
    <source>
        <dbReference type="SAM" id="MobiDB-lite"/>
    </source>
</evidence>
<evidence type="ECO:0000313" key="2">
    <source>
        <dbReference type="EMBL" id="EDW52713.1"/>
    </source>
</evidence>
<feature type="region of interest" description="Disordered" evidence="1">
    <location>
        <begin position="1"/>
        <end position="50"/>
    </location>
</feature>
<dbReference type="Proteomes" id="UP000001292">
    <property type="component" value="Unassembled WGS sequence"/>
</dbReference>
<dbReference type="STRING" id="7238.B4IPA6"/>
<protein>
    <submittedName>
        <fullName evidence="2">GM17397</fullName>
    </submittedName>
</protein>
<dbReference type="HOGENOM" id="CLU_2078878_0_0_1"/>
<proteinExistence type="predicted"/>
<name>B4IPA6_DROSE</name>
<sequence>KPKKPKKTTTTTTTTPAPEKSTEEPEEVVHPVEPTDPEQPMGPQFDPNEIDCTNRDFVPHPNCRKVSICNHCLYEELCVMSIVNKARGVLGFIKRWSKELDDPYLTKTLFIPLVRPIL</sequence>
<gene>
    <name evidence="2" type="primary">Dsec\GM17397</name>
    <name evidence="2" type="ORF">Dsec_GM17397</name>
</gene>
<feature type="compositionally biased region" description="Basic and acidic residues" evidence="1">
    <location>
        <begin position="20"/>
        <end position="30"/>
    </location>
</feature>
<evidence type="ECO:0000313" key="3">
    <source>
        <dbReference type="Proteomes" id="UP000001292"/>
    </source>
</evidence>
<feature type="compositionally biased region" description="Low complexity" evidence="1">
    <location>
        <begin position="8"/>
        <end position="19"/>
    </location>
</feature>
<organism evidence="3">
    <name type="scientific">Drosophila sechellia</name>
    <name type="common">Fruit fly</name>
    <dbReference type="NCBI Taxonomy" id="7238"/>
    <lineage>
        <taxon>Eukaryota</taxon>
        <taxon>Metazoa</taxon>
        <taxon>Ecdysozoa</taxon>
        <taxon>Arthropoda</taxon>
        <taxon>Hexapoda</taxon>
        <taxon>Insecta</taxon>
        <taxon>Pterygota</taxon>
        <taxon>Neoptera</taxon>
        <taxon>Endopterygota</taxon>
        <taxon>Diptera</taxon>
        <taxon>Brachycera</taxon>
        <taxon>Muscomorpha</taxon>
        <taxon>Ephydroidea</taxon>
        <taxon>Drosophilidae</taxon>
        <taxon>Drosophila</taxon>
        <taxon>Sophophora</taxon>
    </lineage>
</organism>
<feature type="non-terminal residue" evidence="2">
    <location>
        <position position="1"/>
    </location>
</feature>
<accession>B4IPA6</accession>
<dbReference type="EMBL" id="CH679309">
    <property type="protein sequence ID" value="EDW52713.1"/>
    <property type="molecule type" value="Genomic_DNA"/>
</dbReference>
<keyword evidence="3" id="KW-1185">Reference proteome</keyword>
<reference evidence="2 3" key="1">
    <citation type="journal article" date="2007" name="Nature">
        <title>Evolution of genes and genomes on the Drosophila phylogeny.</title>
        <authorList>
            <consortium name="Drosophila 12 Genomes Consortium"/>
            <person name="Clark A.G."/>
            <person name="Eisen M.B."/>
            <person name="Smith D.R."/>
            <person name="Bergman C.M."/>
            <person name="Oliver B."/>
            <person name="Markow T.A."/>
            <person name="Kaufman T.C."/>
            <person name="Kellis M."/>
            <person name="Gelbart W."/>
            <person name="Iyer V.N."/>
            <person name="Pollard D.A."/>
            <person name="Sackton T.B."/>
            <person name="Larracuente A.M."/>
            <person name="Singh N.D."/>
            <person name="Abad J.P."/>
            <person name="Abt D.N."/>
            <person name="Adryan B."/>
            <person name="Aguade M."/>
            <person name="Akashi H."/>
            <person name="Anderson W.W."/>
            <person name="Aquadro C.F."/>
            <person name="Ardell D.H."/>
            <person name="Arguello R."/>
            <person name="Artieri C.G."/>
            <person name="Barbash D.A."/>
            <person name="Barker D."/>
            <person name="Barsanti P."/>
            <person name="Batterham P."/>
            <person name="Batzoglou S."/>
            <person name="Begun D."/>
            <person name="Bhutkar A."/>
            <person name="Blanco E."/>
            <person name="Bosak S.A."/>
            <person name="Bradley R.K."/>
            <person name="Brand A.D."/>
            <person name="Brent M.R."/>
            <person name="Brooks A.N."/>
            <person name="Brown R.H."/>
            <person name="Butlin R.K."/>
            <person name="Caggese C."/>
            <person name="Calvi B.R."/>
            <person name="Bernardo de Carvalho A."/>
            <person name="Caspi A."/>
            <person name="Castrezana S."/>
            <person name="Celniker S.E."/>
            <person name="Chang J.L."/>
            <person name="Chapple C."/>
            <person name="Chatterji S."/>
            <person name="Chinwalla A."/>
            <person name="Civetta A."/>
            <person name="Clifton S.W."/>
            <person name="Comeron J.M."/>
            <person name="Costello J.C."/>
            <person name="Coyne J.A."/>
            <person name="Daub J."/>
            <person name="David R.G."/>
            <person name="Delcher A.L."/>
            <person name="Delehaunty K."/>
            <person name="Do C.B."/>
            <person name="Ebling H."/>
            <person name="Edwards K."/>
            <person name="Eickbush T."/>
            <person name="Evans J.D."/>
            <person name="Filipski A."/>
            <person name="Findeiss S."/>
            <person name="Freyhult E."/>
            <person name="Fulton L."/>
            <person name="Fulton R."/>
            <person name="Garcia A.C."/>
            <person name="Gardiner A."/>
            <person name="Garfield D.A."/>
            <person name="Garvin B.E."/>
            <person name="Gibson G."/>
            <person name="Gilbert D."/>
            <person name="Gnerre S."/>
            <person name="Godfrey J."/>
            <person name="Good R."/>
            <person name="Gotea V."/>
            <person name="Gravely B."/>
            <person name="Greenberg A.J."/>
            <person name="Griffiths-Jones S."/>
            <person name="Gross S."/>
            <person name="Guigo R."/>
            <person name="Gustafson E.A."/>
            <person name="Haerty W."/>
            <person name="Hahn M.W."/>
            <person name="Halligan D.L."/>
            <person name="Halpern A.L."/>
            <person name="Halter G.M."/>
            <person name="Han M.V."/>
            <person name="Heger A."/>
            <person name="Hillier L."/>
            <person name="Hinrichs A.S."/>
            <person name="Holmes I."/>
            <person name="Hoskins R.A."/>
            <person name="Hubisz M.J."/>
            <person name="Hultmark D."/>
            <person name="Huntley M.A."/>
            <person name="Jaffe D.B."/>
            <person name="Jagadeeshan S."/>
            <person name="Jeck W.R."/>
            <person name="Johnson J."/>
            <person name="Jones C.D."/>
            <person name="Jordan W.C."/>
            <person name="Karpen G.H."/>
            <person name="Kataoka E."/>
            <person name="Keightley P.D."/>
            <person name="Kheradpour P."/>
            <person name="Kirkness E.F."/>
            <person name="Koerich L.B."/>
            <person name="Kristiansen K."/>
            <person name="Kudrna D."/>
            <person name="Kulathinal R.J."/>
            <person name="Kumar S."/>
            <person name="Kwok R."/>
            <person name="Lander E."/>
            <person name="Langley C.H."/>
            <person name="Lapoint R."/>
            <person name="Lazzaro B.P."/>
            <person name="Lee S.J."/>
            <person name="Levesque L."/>
            <person name="Li R."/>
            <person name="Lin C.F."/>
            <person name="Lin M.F."/>
            <person name="Lindblad-Toh K."/>
            <person name="Llopart A."/>
            <person name="Long M."/>
            <person name="Low L."/>
            <person name="Lozovsky E."/>
            <person name="Lu J."/>
            <person name="Luo M."/>
            <person name="Machado C.A."/>
            <person name="Makalowski W."/>
            <person name="Marzo M."/>
            <person name="Matsuda M."/>
            <person name="Matzkin L."/>
            <person name="McAllister B."/>
            <person name="McBride C.S."/>
            <person name="McKernan B."/>
            <person name="McKernan K."/>
            <person name="Mendez-Lago M."/>
            <person name="Minx P."/>
            <person name="Mollenhauer M.U."/>
            <person name="Montooth K."/>
            <person name="Mount S.M."/>
            <person name="Mu X."/>
            <person name="Myers E."/>
            <person name="Negre B."/>
            <person name="Newfeld S."/>
            <person name="Nielsen R."/>
            <person name="Noor M.A."/>
            <person name="O'Grady P."/>
            <person name="Pachter L."/>
            <person name="Papaceit M."/>
            <person name="Parisi M.J."/>
            <person name="Parisi M."/>
            <person name="Parts L."/>
            <person name="Pedersen J.S."/>
            <person name="Pesole G."/>
            <person name="Phillippy A.M."/>
            <person name="Ponting C.P."/>
            <person name="Pop M."/>
            <person name="Porcelli D."/>
            <person name="Powell J.R."/>
            <person name="Prohaska S."/>
            <person name="Pruitt K."/>
            <person name="Puig M."/>
            <person name="Quesneville H."/>
            <person name="Ram K.R."/>
            <person name="Rand D."/>
            <person name="Rasmussen M.D."/>
            <person name="Reed L.K."/>
            <person name="Reenan R."/>
            <person name="Reily A."/>
            <person name="Remington K.A."/>
            <person name="Rieger T.T."/>
            <person name="Ritchie M.G."/>
            <person name="Robin C."/>
            <person name="Rogers Y.H."/>
            <person name="Rohde C."/>
            <person name="Rozas J."/>
            <person name="Rubenfield M.J."/>
            <person name="Ruiz A."/>
            <person name="Russo S."/>
            <person name="Salzberg S.L."/>
            <person name="Sanchez-Gracia A."/>
            <person name="Saranga D.J."/>
            <person name="Sato H."/>
            <person name="Schaeffer S.W."/>
            <person name="Schatz M.C."/>
            <person name="Schlenke T."/>
            <person name="Schwartz R."/>
            <person name="Segarra C."/>
            <person name="Singh R.S."/>
            <person name="Sirot L."/>
            <person name="Sirota M."/>
            <person name="Sisneros N.B."/>
            <person name="Smith C.D."/>
            <person name="Smith T.F."/>
            <person name="Spieth J."/>
            <person name="Stage D.E."/>
            <person name="Stark A."/>
            <person name="Stephan W."/>
            <person name="Strausberg R.L."/>
            <person name="Strempel S."/>
            <person name="Sturgill D."/>
            <person name="Sutton G."/>
            <person name="Sutton G.G."/>
            <person name="Tao W."/>
            <person name="Teichmann S."/>
            <person name="Tobari Y.N."/>
            <person name="Tomimura Y."/>
            <person name="Tsolas J.M."/>
            <person name="Valente V.L."/>
            <person name="Venter E."/>
            <person name="Venter J.C."/>
            <person name="Vicario S."/>
            <person name="Vieira F.G."/>
            <person name="Vilella A.J."/>
            <person name="Villasante A."/>
            <person name="Walenz B."/>
            <person name="Wang J."/>
            <person name="Wasserman M."/>
            <person name="Watts T."/>
            <person name="Wilson D."/>
            <person name="Wilson R.K."/>
            <person name="Wing R.A."/>
            <person name="Wolfner M.F."/>
            <person name="Wong A."/>
            <person name="Wong G.K."/>
            <person name="Wu C.I."/>
            <person name="Wu G."/>
            <person name="Yamamoto D."/>
            <person name="Yang H.P."/>
            <person name="Yang S.P."/>
            <person name="Yorke J.A."/>
            <person name="Yoshida K."/>
            <person name="Zdobnov E."/>
            <person name="Zhang P."/>
            <person name="Zhang Y."/>
            <person name="Zimin A.V."/>
            <person name="Baldwin J."/>
            <person name="Abdouelleil A."/>
            <person name="Abdulkadir J."/>
            <person name="Abebe A."/>
            <person name="Abera B."/>
            <person name="Abreu J."/>
            <person name="Acer S.C."/>
            <person name="Aftuck L."/>
            <person name="Alexander A."/>
            <person name="An P."/>
            <person name="Anderson E."/>
            <person name="Anderson S."/>
            <person name="Arachi H."/>
            <person name="Azer M."/>
            <person name="Bachantsang P."/>
            <person name="Barry A."/>
            <person name="Bayul T."/>
            <person name="Berlin A."/>
            <person name="Bessette D."/>
            <person name="Bloom T."/>
            <person name="Blye J."/>
            <person name="Boguslavskiy L."/>
            <person name="Bonnet C."/>
            <person name="Boukhgalter B."/>
            <person name="Bourzgui I."/>
            <person name="Brown A."/>
            <person name="Cahill P."/>
            <person name="Channer S."/>
            <person name="Cheshatsang Y."/>
            <person name="Chuda L."/>
            <person name="Citroen M."/>
            <person name="Collymore A."/>
            <person name="Cooke P."/>
            <person name="Costello M."/>
            <person name="D'Aco K."/>
            <person name="Daza R."/>
            <person name="De Haan G."/>
            <person name="DeGray S."/>
            <person name="DeMaso C."/>
            <person name="Dhargay N."/>
            <person name="Dooley K."/>
            <person name="Dooley E."/>
            <person name="Doricent M."/>
            <person name="Dorje P."/>
            <person name="Dorjee K."/>
            <person name="Dupes A."/>
            <person name="Elong R."/>
            <person name="Falk J."/>
            <person name="Farina A."/>
            <person name="Faro S."/>
            <person name="Ferguson D."/>
            <person name="Fisher S."/>
            <person name="Foley C.D."/>
            <person name="Franke A."/>
            <person name="Friedrich D."/>
            <person name="Gadbois L."/>
            <person name="Gearin G."/>
            <person name="Gearin C.R."/>
            <person name="Giannoukos G."/>
            <person name="Goode T."/>
            <person name="Graham J."/>
            <person name="Grandbois E."/>
            <person name="Grewal S."/>
            <person name="Gyaltsen K."/>
            <person name="Hafez N."/>
            <person name="Hagos B."/>
            <person name="Hall J."/>
            <person name="Henson C."/>
            <person name="Hollinger A."/>
            <person name="Honan T."/>
            <person name="Huard M.D."/>
            <person name="Hughes L."/>
            <person name="Hurhula B."/>
            <person name="Husby M.E."/>
            <person name="Kamat A."/>
            <person name="Kanga B."/>
            <person name="Kashin S."/>
            <person name="Khazanovich D."/>
            <person name="Kisner P."/>
            <person name="Lance K."/>
            <person name="Lara M."/>
            <person name="Lee W."/>
            <person name="Lennon N."/>
            <person name="Letendre F."/>
            <person name="LeVine R."/>
            <person name="Lipovsky A."/>
            <person name="Liu X."/>
            <person name="Liu J."/>
            <person name="Liu S."/>
            <person name="Lokyitsang T."/>
            <person name="Lokyitsang Y."/>
            <person name="Lubonja R."/>
            <person name="Lui A."/>
            <person name="MacDonald P."/>
            <person name="Magnisalis V."/>
            <person name="Maru K."/>
            <person name="Matthews C."/>
            <person name="McCusker W."/>
            <person name="McDonough S."/>
            <person name="Mehta T."/>
            <person name="Meldrim J."/>
            <person name="Meneus L."/>
            <person name="Mihai O."/>
            <person name="Mihalev A."/>
            <person name="Mihova T."/>
            <person name="Mittelman R."/>
            <person name="Mlenga V."/>
            <person name="Montmayeur A."/>
            <person name="Mulrain L."/>
            <person name="Navidi A."/>
            <person name="Naylor J."/>
            <person name="Negash T."/>
            <person name="Nguyen T."/>
            <person name="Nguyen N."/>
            <person name="Nicol R."/>
            <person name="Norbu C."/>
            <person name="Norbu N."/>
            <person name="Novod N."/>
            <person name="O'Neill B."/>
            <person name="Osman S."/>
            <person name="Markiewicz E."/>
            <person name="Oyono O.L."/>
            <person name="Patti C."/>
            <person name="Phunkhang P."/>
            <person name="Pierre F."/>
            <person name="Priest M."/>
            <person name="Raghuraman S."/>
            <person name="Rege F."/>
            <person name="Reyes R."/>
            <person name="Rise C."/>
            <person name="Rogov P."/>
            <person name="Ross K."/>
            <person name="Ryan E."/>
            <person name="Settipalli S."/>
            <person name="Shea T."/>
            <person name="Sherpa N."/>
            <person name="Shi L."/>
            <person name="Shih D."/>
            <person name="Sparrow T."/>
            <person name="Spaulding J."/>
            <person name="Stalker J."/>
            <person name="Stange-Thomann N."/>
            <person name="Stavropoulos S."/>
            <person name="Stone C."/>
            <person name="Strader C."/>
            <person name="Tesfaye S."/>
            <person name="Thomson T."/>
            <person name="Thoulutsang Y."/>
            <person name="Thoulutsang D."/>
            <person name="Topham K."/>
            <person name="Topping I."/>
            <person name="Tsamla T."/>
            <person name="Vassiliev H."/>
            <person name="Vo A."/>
            <person name="Wangchuk T."/>
            <person name="Wangdi T."/>
            <person name="Weiand M."/>
            <person name="Wilkinson J."/>
            <person name="Wilson A."/>
            <person name="Yadav S."/>
            <person name="Young G."/>
            <person name="Yu Q."/>
            <person name="Zembek L."/>
            <person name="Zhong D."/>
            <person name="Zimmer A."/>
            <person name="Zwirko Z."/>
            <person name="Jaffe D.B."/>
            <person name="Alvarez P."/>
            <person name="Brockman W."/>
            <person name="Butler J."/>
            <person name="Chin C."/>
            <person name="Gnerre S."/>
            <person name="Grabherr M."/>
            <person name="Kleber M."/>
            <person name="Mauceli E."/>
            <person name="MacCallum I."/>
        </authorList>
    </citation>
    <scope>NUCLEOTIDE SEQUENCE [LARGE SCALE GENOMIC DNA]</scope>
    <source>
        <strain evidence="3">Rob3c / Tucson 14021-0248.25</strain>
    </source>
</reference>
<dbReference type="AlphaFoldDB" id="B4IPA6"/>